<organism evidence="6 7">
    <name type="scientific">Leisingera methylohalidivorans DSM 14336</name>
    <dbReference type="NCBI Taxonomy" id="999552"/>
    <lineage>
        <taxon>Bacteria</taxon>
        <taxon>Pseudomonadati</taxon>
        <taxon>Pseudomonadota</taxon>
        <taxon>Alphaproteobacteria</taxon>
        <taxon>Rhodobacterales</taxon>
        <taxon>Roseobacteraceae</taxon>
        <taxon>Leisingera</taxon>
    </lineage>
</organism>
<evidence type="ECO:0000256" key="4">
    <source>
        <dbReference type="ARBA" id="ARBA00023288"/>
    </source>
</evidence>
<dbReference type="STRING" id="999552.METH_10785"/>
<proteinExistence type="inferred from homology"/>
<evidence type="ECO:0000313" key="7">
    <source>
        <dbReference type="Proteomes" id="UP000018780"/>
    </source>
</evidence>
<keyword evidence="4" id="KW-0449">Lipoprotein</keyword>
<gene>
    <name evidence="6" type="ORF">METH_10785</name>
</gene>
<evidence type="ECO:0000256" key="1">
    <source>
        <dbReference type="ARBA" id="ARBA00004459"/>
    </source>
</evidence>
<dbReference type="GO" id="GO:0016853">
    <property type="term" value="F:isomerase activity"/>
    <property type="evidence" value="ECO:0007669"/>
    <property type="project" value="UniProtKB-KW"/>
</dbReference>
<dbReference type="RefSeq" id="WP_024090401.1">
    <property type="nucleotide sequence ID" value="NC_023135.1"/>
</dbReference>
<reference evidence="6 7" key="1">
    <citation type="submission" date="2013-09" db="EMBL/GenBank/DDBJ databases">
        <authorList>
            <consortium name="DOE Joint Genome Institute"/>
            <person name="Klenk H.-P."/>
            <person name="Huntemann M."/>
            <person name="Han J."/>
            <person name="Chen A."/>
            <person name="Kyrpides N."/>
            <person name="Mavromatis K."/>
            <person name="Markowitz V."/>
            <person name="Palaniappan K."/>
            <person name="Ivanova N."/>
            <person name="Schaumberg A."/>
            <person name="Pati A."/>
            <person name="Liolios K."/>
            <person name="Nordberg H.P."/>
            <person name="Cantor M.N."/>
            <person name="Hua S.X."/>
            <person name="Woyke T."/>
        </authorList>
    </citation>
    <scope>NUCLEOTIDE SEQUENCE [LARGE SCALE GENOMIC DNA]</scope>
    <source>
        <strain evidence="6 7">DSM 14336</strain>
    </source>
</reference>
<dbReference type="AlphaFoldDB" id="V9VSU0"/>
<dbReference type="HOGENOM" id="CLU_2424878_0_0_5"/>
<dbReference type="InterPro" id="IPR008816">
    <property type="entry name" value="Gly_zipper_2TM_dom"/>
</dbReference>
<evidence type="ECO:0000313" key="6">
    <source>
        <dbReference type="EMBL" id="AHD01103.1"/>
    </source>
</evidence>
<keyword evidence="7" id="KW-1185">Reference proteome</keyword>
<keyword evidence="6" id="KW-0413">Isomerase</keyword>
<protein>
    <recommendedName>
        <fullName evidence="3">17 kDa surface antigen</fullName>
    </recommendedName>
</protein>
<accession>V9VSU0</accession>
<name>V9VSU0_9RHOB</name>
<dbReference type="KEGG" id="lmd:METH_10785"/>
<evidence type="ECO:0000256" key="3">
    <source>
        <dbReference type="ARBA" id="ARBA00015281"/>
    </source>
</evidence>
<sequence>MTFRWIPVLASTATITLGACTNLTPEQRTVAGVAGGAAAGLIAADALKADDDWKLIAALGGAAAGTVVAQNNQTKKCAYSRGDGTYYTAAC</sequence>
<evidence type="ECO:0000256" key="2">
    <source>
        <dbReference type="ARBA" id="ARBA00008681"/>
    </source>
</evidence>
<feature type="domain" description="Glycine zipper 2TM" evidence="5">
    <location>
        <begin position="32"/>
        <end position="71"/>
    </location>
</feature>
<dbReference type="PROSITE" id="PS51257">
    <property type="entry name" value="PROKAR_LIPOPROTEIN"/>
    <property type="match status" value="1"/>
</dbReference>
<dbReference type="PATRIC" id="fig|999552.6.peg.2153"/>
<dbReference type="GO" id="GO:0009279">
    <property type="term" value="C:cell outer membrane"/>
    <property type="evidence" value="ECO:0007669"/>
    <property type="project" value="UniProtKB-SubCell"/>
</dbReference>
<comment type="subcellular location">
    <subcellularLocation>
        <location evidence="1">Cell outer membrane</location>
        <topology evidence="1">Lipid-anchor</topology>
    </subcellularLocation>
</comment>
<dbReference type="EMBL" id="CP006773">
    <property type="protein sequence ID" value="AHD01103.1"/>
    <property type="molecule type" value="Genomic_DNA"/>
</dbReference>
<dbReference type="Proteomes" id="UP000018780">
    <property type="component" value="Chromosome"/>
</dbReference>
<evidence type="ECO:0000259" key="5">
    <source>
        <dbReference type="Pfam" id="PF05433"/>
    </source>
</evidence>
<comment type="similarity">
    <text evidence="2">Belongs to the rickettsiale 17 kDa surface antigen family.</text>
</comment>
<dbReference type="Pfam" id="PF05433">
    <property type="entry name" value="Rick_17kDa_Anti"/>
    <property type="match status" value="1"/>
</dbReference>